<dbReference type="GO" id="GO:0005794">
    <property type="term" value="C:Golgi apparatus"/>
    <property type="evidence" value="ECO:0007669"/>
    <property type="project" value="TreeGrafter"/>
</dbReference>
<dbReference type="PANTHER" id="PTHR32285:SF71">
    <property type="entry name" value="PROTEIN TRICHOME BIREFRINGENCE-LIKE 39"/>
    <property type="match status" value="1"/>
</dbReference>
<feature type="domain" description="Trichome birefringence-like C-terminal" evidence="2">
    <location>
        <begin position="62"/>
        <end position="277"/>
    </location>
</feature>
<proteinExistence type="inferred from homology"/>
<accession>A0A2P2JZU7</accession>
<evidence type="ECO:0000313" key="3">
    <source>
        <dbReference type="EMBL" id="MBW98969.1"/>
    </source>
</evidence>
<name>A0A2P2JZU7_RHIMU</name>
<comment type="similarity">
    <text evidence="1">Belongs to the PC-esterase family. TBL subfamily.</text>
</comment>
<dbReference type="AlphaFoldDB" id="A0A2P2JZU7"/>
<dbReference type="Pfam" id="PF13839">
    <property type="entry name" value="PC-Esterase"/>
    <property type="match status" value="1"/>
</dbReference>
<protein>
    <submittedName>
        <fullName evidence="3">Protein trichome birefringence-like 39</fullName>
    </submittedName>
</protein>
<dbReference type="InterPro" id="IPR026057">
    <property type="entry name" value="TBL_C"/>
</dbReference>
<sequence>MKNFHKEAKSVYFRTITYINVNCTCSTSEYIQSIGQPYLLLPSCFWVELLTLRTVLVAGKITHKWGASMWHFVQDYGVQIMLYRTPFLVDLVNEKAGRILKLDSIKNGRAWKGMDMLIFNTWHWWTHTGRNQPWDYIQEGNRLRRDENRLVAFYKGLTTWARWVNLNVDPMQTRVFFQDISPTHYVGGDWNEPSKSCAGETLPFSGADYPAGLPPAWFVVNKVMSRIKKPVYLLDVTPLSQYRKDAHPSAYGGRSITDCSHWCLPGVPDTWNELLYAALFG</sequence>
<dbReference type="InterPro" id="IPR029962">
    <property type="entry name" value="TBL"/>
</dbReference>
<dbReference type="GO" id="GO:0016413">
    <property type="term" value="F:O-acetyltransferase activity"/>
    <property type="evidence" value="ECO:0007669"/>
    <property type="project" value="InterPro"/>
</dbReference>
<evidence type="ECO:0000259" key="2">
    <source>
        <dbReference type="Pfam" id="PF13839"/>
    </source>
</evidence>
<organism evidence="3">
    <name type="scientific">Rhizophora mucronata</name>
    <name type="common">Asiatic mangrove</name>
    <dbReference type="NCBI Taxonomy" id="61149"/>
    <lineage>
        <taxon>Eukaryota</taxon>
        <taxon>Viridiplantae</taxon>
        <taxon>Streptophyta</taxon>
        <taxon>Embryophyta</taxon>
        <taxon>Tracheophyta</taxon>
        <taxon>Spermatophyta</taxon>
        <taxon>Magnoliopsida</taxon>
        <taxon>eudicotyledons</taxon>
        <taxon>Gunneridae</taxon>
        <taxon>Pentapetalae</taxon>
        <taxon>rosids</taxon>
        <taxon>fabids</taxon>
        <taxon>Malpighiales</taxon>
        <taxon>Rhizophoraceae</taxon>
        <taxon>Rhizophora</taxon>
    </lineage>
</organism>
<evidence type="ECO:0000256" key="1">
    <source>
        <dbReference type="ARBA" id="ARBA00007727"/>
    </source>
</evidence>
<dbReference type="EMBL" id="GGEC01018486">
    <property type="protein sequence ID" value="MBW98969.1"/>
    <property type="molecule type" value="Transcribed_RNA"/>
</dbReference>
<reference evidence="3" key="1">
    <citation type="submission" date="2018-02" db="EMBL/GenBank/DDBJ databases">
        <title>Rhizophora mucronata_Transcriptome.</title>
        <authorList>
            <person name="Meera S.P."/>
            <person name="Sreeshan A."/>
            <person name="Augustine A."/>
        </authorList>
    </citation>
    <scope>NUCLEOTIDE SEQUENCE</scope>
    <source>
        <tissue evidence="3">Leaf</tissue>
    </source>
</reference>
<dbReference type="PANTHER" id="PTHR32285">
    <property type="entry name" value="PROTEIN TRICHOME BIREFRINGENCE-LIKE 9-RELATED"/>
    <property type="match status" value="1"/>
</dbReference>